<dbReference type="InterPro" id="IPR003786">
    <property type="entry name" value="FdhD"/>
</dbReference>
<comment type="similarity">
    <text evidence="3">Belongs to the FdhD family.</text>
</comment>
<dbReference type="Gene3D" id="3.40.140.10">
    <property type="entry name" value="Cytidine Deaminase, domain 2"/>
    <property type="match status" value="1"/>
</dbReference>
<keyword evidence="1 3" id="KW-0963">Cytoplasm</keyword>
<comment type="function">
    <text evidence="3">Required for formate dehydrogenase (FDH) activity. Acts as a sulfur carrier protein that transfers sulfur from IscS to the molybdenum cofactor prior to its insertion into FDH.</text>
</comment>
<comment type="caution">
    <text evidence="3">Lacks conserved residue(s) required for the propagation of feature annotation.</text>
</comment>
<dbReference type="InterPro" id="IPR016193">
    <property type="entry name" value="Cytidine_deaminase-like"/>
</dbReference>
<gene>
    <name evidence="3 4" type="primary">fdhD</name>
    <name evidence="4" type="ORF">JKG68_29665</name>
</gene>
<dbReference type="SUPFAM" id="SSF53927">
    <property type="entry name" value="Cytidine deaminase-like"/>
    <property type="match status" value="1"/>
</dbReference>
<keyword evidence="2 3" id="KW-0501">Molybdenum cofactor biosynthesis</keyword>
<dbReference type="PIRSF" id="PIRSF015626">
    <property type="entry name" value="FdhD"/>
    <property type="match status" value="1"/>
</dbReference>
<comment type="caution">
    <text evidence="4">The sequence shown here is derived from an EMBL/GenBank/DDBJ whole genome shotgun (WGS) entry which is preliminary data.</text>
</comment>
<dbReference type="AlphaFoldDB" id="A0A936ZC36"/>
<evidence type="ECO:0000313" key="5">
    <source>
        <dbReference type="Proteomes" id="UP000605848"/>
    </source>
</evidence>
<dbReference type="GO" id="GO:0005737">
    <property type="term" value="C:cytoplasm"/>
    <property type="evidence" value="ECO:0007669"/>
    <property type="project" value="UniProtKB-SubCell"/>
</dbReference>
<reference evidence="4" key="1">
    <citation type="submission" date="2021-01" db="EMBL/GenBank/DDBJ databases">
        <title>Microvirga sp.</title>
        <authorList>
            <person name="Kim M.K."/>
        </authorList>
    </citation>
    <scope>NUCLEOTIDE SEQUENCE</scope>
    <source>
        <strain evidence="4">5420S-16</strain>
    </source>
</reference>
<dbReference type="GO" id="GO:0006777">
    <property type="term" value="P:Mo-molybdopterin cofactor biosynthetic process"/>
    <property type="evidence" value="ECO:0007669"/>
    <property type="project" value="UniProtKB-UniRule"/>
</dbReference>
<dbReference type="Proteomes" id="UP000605848">
    <property type="component" value="Unassembled WGS sequence"/>
</dbReference>
<evidence type="ECO:0000313" key="4">
    <source>
        <dbReference type="EMBL" id="MBL0408066.1"/>
    </source>
</evidence>
<accession>A0A936ZC36</accession>
<name>A0A936ZC36_9HYPH</name>
<feature type="active site" description="Cysteine persulfide intermediate" evidence="3">
    <location>
        <position position="121"/>
    </location>
</feature>
<dbReference type="GO" id="GO:0016783">
    <property type="term" value="F:sulfurtransferase activity"/>
    <property type="evidence" value="ECO:0007669"/>
    <property type="project" value="InterPro"/>
</dbReference>
<dbReference type="RefSeq" id="WP_202065730.1">
    <property type="nucleotide sequence ID" value="NZ_JAEQMY010000143.1"/>
</dbReference>
<protein>
    <recommendedName>
        <fullName evidence="3">Sulfur carrier protein FdhD</fullName>
    </recommendedName>
</protein>
<dbReference type="PANTHER" id="PTHR30592:SF1">
    <property type="entry name" value="SULFUR CARRIER PROTEIN FDHD"/>
    <property type="match status" value="1"/>
</dbReference>
<evidence type="ECO:0000256" key="2">
    <source>
        <dbReference type="ARBA" id="ARBA00023150"/>
    </source>
</evidence>
<keyword evidence="5" id="KW-1185">Reference proteome</keyword>
<evidence type="ECO:0000256" key="1">
    <source>
        <dbReference type="ARBA" id="ARBA00022490"/>
    </source>
</evidence>
<dbReference type="NCBIfam" id="TIGR00129">
    <property type="entry name" value="fdhD_narQ"/>
    <property type="match status" value="1"/>
</dbReference>
<dbReference type="Pfam" id="PF02634">
    <property type="entry name" value="FdhD-NarQ"/>
    <property type="match status" value="1"/>
</dbReference>
<dbReference type="PANTHER" id="PTHR30592">
    <property type="entry name" value="FORMATE DEHYDROGENASE"/>
    <property type="match status" value="1"/>
</dbReference>
<comment type="subcellular location">
    <subcellularLocation>
        <location evidence="3">Cytoplasm</location>
    </subcellularLocation>
</comment>
<dbReference type="EMBL" id="JAEQMY010000143">
    <property type="protein sequence ID" value="MBL0408066.1"/>
    <property type="molecule type" value="Genomic_DNA"/>
</dbReference>
<organism evidence="4 5">
    <name type="scientific">Microvirga aerilata</name>
    <dbReference type="NCBI Taxonomy" id="670292"/>
    <lineage>
        <taxon>Bacteria</taxon>
        <taxon>Pseudomonadati</taxon>
        <taxon>Pseudomonadota</taxon>
        <taxon>Alphaproteobacteria</taxon>
        <taxon>Hyphomicrobiales</taxon>
        <taxon>Methylobacteriaceae</taxon>
        <taxon>Microvirga</taxon>
    </lineage>
</organism>
<dbReference type="GO" id="GO:0097163">
    <property type="term" value="F:sulfur carrier activity"/>
    <property type="evidence" value="ECO:0007669"/>
    <property type="project" value="UniProtKB-UniRule"/>
</dbReference>
<evidence type="ECO:0000256" key="3">
    <source>
        <dbReference type="HAMAP-Rule" id="MF_00187"/>
    </source>
</evidence>
<dbReference type="Gene3D" id="3.10.20.10">
    <property type="match status" value="1"/>
</dbReference>
<sequence>MSTLPNRIGLQLPQVEEAGATIICFEGGEIVSGLRPIAAEVPVALTFGGIPFAVMMTTPSDLEDFAVGFSLTEGIIQRADDIRSVQLEQEERGLRLVIDLIPERLHEHLARKRALSGRTGCGLCGIDDLDALPKARMPVGRAPSIPLTSIRTALSMLEGAQSLNALTRAVHAAAWADLDGTVHCVREDVGRHNALDKLIGALCRDGTNPNSGFVIVTSRCSFELVEKIAAFGTRTLVAISAPTSLALERARLLDITLVGIARSDAVTVFHGVERICRQDVQHEH</sequence>
<proteinExistence type="inferred from homology"/>
<dbReference type="HAMAP" id="MF_00187">
    <property type="entry name" value="FdhD"/>
    <property type="match status" value="1"/>
</dbReference>